<name>A0A0B6TWU9_9CORY</name>
<evidence type="ECO:0000313" key="2">
    <source>
        <dbReference type="Proteomes" id="UP000031928"/>
    </source>
</evidence>
<accession>A0A0B6TWU9</accession>
<organism evidence="1 2">
    <name type="scientific">Corynebacterium marinum DSM 44953</name>
    <dbReference type="NCBI Taxonomy" id="1224162"/>
    <lineage>
        <taxon>Bacteria</taxon>
        <taxon>Bacillati</taxon>
        <taxon>Actinomycetota</taxon>
        <taxon>Actinomycetes</taxon>
        <taxon>Mycobacteriales</taxon>
        <taxon>Corynebacteriaceae</taxon>
        <taxon>Corynebacterium</taxon>
    </lineage>
</organism>
<dbReference type="EMBL" id="CP007791">
    <property type="protein sequence ID" value="AJK70070.1"/>
    <property type="molecule type" value="Genomic_DNA"/>
</dbReference>
<gene>
    <name evidence="1" type="ORF">B840_12510</name>
</gene>
<geneLocation type="plasmid" evidence="1 2">
    <name>pCmarinum2</name>
</geneLocation>
<sequence>MDVEDEHHRRIRLIPGKQGGLFHPPGVIGLRTDDIRGNLEPPDIAARTLAKVLHRLVLHHQRRGDDHDVVDALTAEVLHSSSHKIGLTGAGGHVHHQRVEWVKGAGEVEDQLAQALLIWGTEVEFRGDLIDHALIQGNGKTRHDLLLLRA</sequence>
<protein>
    <submittedName>
        <fullName evidence="1">Uncharacterized protein</fullName>
    </submittedName>
</protein>
<dbReference type="HOGENOM" id="CLU_1737475_0_0_11"/>
<reference evidence="1 2" key="1">
    <citation type="submission" date="2014-05" db="EMBL/GenBank/DDBJ databases">
        <title>Complete genome sequence of Corynebacterium marinum DSM 44953.</title>
        <authorList>
            <person name="Schaffert L."/>
            <person name="Albersmeier A."/>
            <person name="Kalinowski J."/>
            <person name="Ruckert C."/>
        </authorList>
    </citation>
    <scope>NUCLEOTIDE SEQUENCE [LARGE SCALE GENOMIC DNA]</scope>
    <source>
        <strain evidence="1 2">DSM 44953</strain>
        <plasmid evidence="1 2">pCmarinum2</plasmid>
    </source>
</reference>
<proteinExistence type="predicted"/>
<dbReference type="Proteomes" id="UP000031928">
    <property type="component" value="Plasmid pCmarinum2"/>
</dbReference>
<dbReference type="AlphaFoldDB" id="A0A0B6TWU9"/>
<dbReference type="KEGG" id="cmq:B840_12510"/>
<evidence type="ECO:0000313" key="1">
    <source>
        <dbReference type="EMBL" id="AJK70070.1"/>
    </source>
</evidence>
<keyword evidence="1" id="KW-0614">Plasmid</keyword>
<keyword evidence="2" id="KW-1185">Reference proteome</keyword>